<sequence>MKALLCTHYGTPDELQLADLPDPAPQPGEAVVRIEAAALNFFDTLIIQGKYQTKPAFPFSPSAEFAGTVESVGADVTDFKPGDRVLGFTGYGAAREKIAVPAKLLTPIPDELDFDRAAGLCVTYGTTLYALKNRAHIEPGETLAVLGASGGVGLAAIEIGKLMGARVIACASSPDKLAFARQHGADEGIDYAAEDLKEGLRRITGGKGVDVIYDPVGGAYAEAALRAIAWEGRFLVIGFASGEIPKVPLNLYLLKSANVLGVFWGAWTERDPDGHRANTAQLLTWAAEGRLSSHVHAVYPLSEAAVALKAIAERKVMGKVILRP</sequence>
<reference evidence="3" key="1">
    <citation type="submission" date="2018-08" db="EMBL/GenBank/DDBJ databases">
        <authorList>
            <person name="Kim S.-J."/>
            <person name="Jung G.-Y."/>
        </authorList>
    </citation>
    <scope>NUCLEOTIDE SEQUENCE [LARGE SCALE GENOMIC DNA]</scope>
    <source>
        <strain evidence="3">GY_H</strain>
    </source>
</reference>
<dbReference type="CDD" id="cd08241">
    <property type="entry name" value="QOR1"/>
    <property type="match status" value="1"/>
</dbReference>
<dbReference type="GO" id="GO:0016491">
    <property type="term" value="F:oxidoreductase activity"/>
    <property type="evidence" value="ECO:0007669"/>
    <property type="project" value="InterPro"/>
</dbReference>
<evidence type="ECO:0000313" key="3">
    <source>
        <dbReference type="Proteomes" id="UP000263993"/>
    </source>
</evidence>
<dbReference type="EMBL" id="QRGO01000001">
    <property type="protein sequence ID" value="RDV04172.1"/>
    <property type="molecule type" value="Genomic_DNA"/>
</dbReference>
<dbReference type="SMART" id="SM00829">
    <property type="entry name" value="PKS_ER"/>
    <property type="match status" value="1"/>
</dbReference>
<dbReference type="InterPro" id="IPR036291">
    <property type="entry name" value="NAD(P)-bd_dom_sf"/>
</dbReference>
<accession>A0A371B9F9</accession>
<gene>
    <name evidence="2" type="ORF">DXH78_06005</name>
</gene>
<keyword evidence="3" id="KW-1185">Reference proteome</keyword>
<evidence type="ECO:0000313" key="2">
    <source>
        <dbReference type="EMBL" id="RDV04172.1"/>
    </source>
</evidence>
<feature type="domain" description="Enoyl reductase (ER)" evidence="1">
    <location>
        <begin position="10"/>
        <end position="322"/>
    </location>
</feature>
<dbReference type="SUPFAM" id="SSF50129">
    <property type="entry name" value="GroES-like"/>
    <property type="match status" value="1"/>
</dbReference>
<dbReference type="SUPFAM" id="SSF51735">
    <property type="entry name" value="NAD(P)-binding Rossmann-fold domains"/>
    <property type="match status" value="1"/>
</dbReference>
<organism evidence="2 3">
    <name type="scientific">Undibacter mobilis</name>
    <dbReference type="NCBI Taxonomy" id="2292256"/>
    <lineage>
        <taxon>Bacteria</taxon>
        <taxon>Pseudomonadati</taxon>
        <taxon>Pseudomonadota</taxon>
        <taxon>Alphaproteobacteria</taxon>
        <taxon>Hyphomicrobiales</taxon>
        <taxon>Nitrobacteraceae</taxon>
        <taxon>Undibacter</taxon>
    </lineage>
</organism>
<dbReference type="InterPro" id="IPR020843">
    <property type="entry name" value="ER"/>
</dbReference>
<dbReference type="Pfam" id="PF08240">
    <property type="entry name" value="ADH_N"/>
    <property type="match status" value="1"/>
</dbReference>
<dbReference type="Gene3D" id="3.40.50.720">
    <property type="entry name" value="NAD(P)-binding Rossmann-like Domain"/>
    <property type="match status" value="1"/>
</dbReference>
<dbReference type="Proteomes" id="UP000263993">
    <property type="component" value="Unassembled WGS sequence"/>
</dbReference>
<protein>
    <submittedName>
        <fullName evidence="2">NADPH:quinone oxidoreductase family protein</fullName>
    </submittedName>
</protein>
<dbReference type="InterPro" id="IPR051397">
    <property type="entry name" value="Zn-ADH-like_protein"/>
</dbReference>
<dbReference type="RefSeq" id="WP_115516199.1">
    <property type="nucleotide sequence ID" value="NZ_QRGO01000001.1"/>
</dbReference>
<dbReference type="PANTHER" id="PTHR43677:SF4">
    <property type="entry name" value="QUINONE OXIDOREDUCTASE-LIKE PROTEIN 2"/>
    <property type="match status" value="1"/>
</dbReference>
<comment type="caution">
    <text evidence="2">The sequence shown here is derived from an EMBL/GenBank/DDBJ whole genome shotgun (WGS) entry which is preliminary data.</text>
</comment>
<name>A0A371B9F9_9BRAD</name>
<dbReference type="InterPro" id="IPR011032">
    <property type="entry name" value="GroES-like_sf"/>
</dbReference>
<dbReference type="PANTHER" id="PTHR43677">
    <property type="entry name" value="SHORT-CHAIN DEHYDROGENASE/REDUCTASE"/>
    <property type="match status" value="1"/>
</dbReference>
<dbReference type="InterPro" id="IPR013149">
    <property type="entry name" value="ADH-like_C"/>
</dbReference>
<dbReference type="Gene3D" id="3.90.180.10">
    <property type="entry name" value="Medium-chain alcohol dehydrogenases, catalytic domain"/>
    <property type="match status" value="1"/>
</dbReference>
<proteinExistence type="predicted"/>
<dbReference type="Pfam" id="PF00107">
    <property type="entry name" value="ADH_zinc_N"/>
    <property type="match status" value="1"/>
</dbReference>
<evidence type="ECO:0000259" key="1">
    <source>
        <dbReference type="SMART" id="SM00829"/>
    </source>
</evidence>
<dbReference type="OrthoDB" id="4190732at2"/>
<dbReference type="AlphaFoldDB" id="A0A371B9F9"/>
<dbReference type="InterPro" id="IPR013154">
    <property type="entry name" value="ADH-like_N"/>
</dbReference>